<dbReference type="Gene3D" id="2.40.10.220">
    <property type="entry name" value="predicted glycosyltransferase like domains"/>
    <property type="match status" value="2"/>
</dbReference>
<dbReference type="InterPro" id="IPR009875">
    <property type="entry name" value="PilZ_domain"/>
</dbReference>
<dbReference type="GO" id="GO:0035438">
    <property type="term" value="F:cyclic-di-GMP binding"/>
    <property type="evidence" value="ECO:0007669"/>
    <property type="project" value="InterPro"/>
</dbReference>
<dbReference type="SUPFAM" id="SSF141371">
    <property type="entry name" value="PilZ domain-like"/>
    <property type="match status" value="1"/>
</dbReference>
<proteinExistence type="predicted"/>
<comment type="caution">
    <text evidence="2">The sequence shown here is derived from an EMBL/GenBank/DDBJ whole genome shotgun (WGS) entry which is preliminary data.</text>
</comment>
<sequence>MEQAEILSLVERLIPVYRSDDFDLVLSQMTEGEHPSVKILVKMEMKRVMAPCTKTIDLRGRVQGECREYKLDGLTHWLDDVAINAYHKKVKRYGAYTEGVWEALINTRNNFRVMSKNRPNMTYSITDPDSPYEAEAIRLGYDLRRQENRLRMSSQVDIHLKSGQEIHGVSVDLSSSGAKFKVPSAFDYKLGEVIEARFVQLAKETNNPELEEAIEYRILGVDDCFENNSVKWLRLMKLTETDAIAHAIELMLKNSSKRAKHDNQDHILRARTRGYEHSYLKHTSNLPLFFSGTELRYSLLTDANQALWKYWHDERNQQTFGTLFNRERMAPLTQPGMRSSSNFIYSFTHDHQGKHLFYSMMLPEASREQRQLFWHVGARRDSWRVFRLHMFELSKDEISHLLDVAPEMSETIKTLTHTGILQEVSDAQTSHDYLLTEKPSIPSSELNRFRHSRQVMGAPNGIYFDSSSRRSEPRFMFDSPVELAIGTKDPIKGNTVDFSSRGLNVKLSAPLQAKAGDEICVNFIELQRYDSDVPLSDVPYTVIKLSPDCKNVHLSIIENAQTTRCLNFLKRLINHNQGKLIEDNEPIPSSELLSTMHHLLLGRMVSVPFYIEKKDRILQPRAIGVNFPLDELTKIFQSLGHGGKLSMEPIFKNRTNTLLATPMRPIEGAEPTFYELYIAVVQKGNQIEEIHTRLLSDFESIKERIRFVKKAKSVGAFYVIRISGMPVFDSLTNLLNEELSSLAKATIHHARALEKEFTSLIGYGEFTDITEEILIRLELT</sequence>
<dbReference type="GeneID" id="97542286"/>
<dbReference type="Pfam" id="PF07238">
    <property type="entry name" value="PilZ"/>
    <property type="match status" value="2"/>
</dbReference>
<dbReference type="RefSeq" id="WP_022549804.1">
    <property type="nucleotide sequence ID" value="NZ_LK391965.1"/>
</dbReference>
<evidence type="ECO:0000313" key="3">
    <source>
        <dbReference type="Proteomes" id="UP000018211"/>
    </source>
</evidence>
<protein>
    <submittedName>
        <fullName evidence="2">Type IV pilus assembly PilZ</fullName>
    </submittedName>
</protein>
<dbReference type="EMBL" id="CAOF01000177">
    <property type="protein sequence ID" value="CCO49314.1"/>
    <property type="molecule type" value="Genomic_DNA"/>
</dbReference>
<evidence type="ECO:0000313" key="2">
    <source>
        <dbReference type="EMBL" id="CCO49314.1"/>
    </source>
</evidence>
<accession>A0AAV2VY69</accession>
<feature type="domain" description="PilZ" evidence="1">
    <location>
        <begin position="469"/>
        <end position="550"/>
    </location>
</feature>
<evidence type="ECO:0000259" key="1">
    <source>
        <dbReference type="Pfam" id="PF07238"/>
    </source>
</evidence>
<reference evidence="2 3" key="1">
    <citation type="journal article" date="2013" name="ISME J.">
        <title>Comparative genomics of pathogenic lineages of Vibrio nigripulchritudo identifies virulence-associated traits.</title>
        <authorList>
            <person name="Goudenege D."/>
            <person name="Labreuche Y."/>
            <person name="Krin E."/>
            <person name="Ansquer D."/>
            <person name="Mangenot S."/>
            <person name="Calteau A."/>
            <person name="Medigue C."/>
            <person name="Mazel D."/>
            <person name="Polz M.F."/>
            <person name="Le Roux F."/>
        </authorList>
    </citation>
    <scope>NUCLEOTIDE SEQUENCE [LARGE SCALE GENOMIC DNA]</scope>
    <source>
        <strain evidence="2 3">SOn1</strain>
    </source>
</reference>
<gene>
    <name evidence="2" type="ORF">VIBNISOn1_810012</name>
</gene>
<dbReference type="AlphaFoldDB" id="A0AAV2VY69"/>
<organism evidence="2 3">
    <name type="scientific">Vibrio nigripulchritudo SOn1</name>
    <dbReference type="NCBI Taxonomy" id="1238450"/>
    <lineage>
        <taxon>Bacteria</taxon>
        <taxon>Pseudomonadati</taxon>
        <taxon>Pseudomonadota</taxon>
        <taxon>Gammaproteobacteria</taxon>
        <taxon>Vibrionales</taxon>
        <taxon>Vibrionaceae</taxon>
        <taxon>Vibrio</taxon>
    </lineage>
</organism>
<name>A0AAV2VY69_9VIBR</name>
<feature type="domain" description="PilZ" evidence="1">
    <location>
        <begin position="144"/>
        <end position="228"/>
    </location>
</feature>
<dbReference type="Proteomes" id="UP000018211">
    <property type="component" value="Unassembled WGS sequence"/>
</dbReference>